<proteinExistence type="predicted"/>
<protein>
    <submittedName>
        <fullName evidence="1">Uncharacterized protein</fullName>
    </submittedName>
</protein>
<organism evidence="1 2">
    <name type="scientific">Entomophthora muscae</name>
    <dbReference type="NCBI Taxonomy" id="34485"/>
    <lineage>
        <taxon>Eukaryota</taxon>
        <taxon>Fungi</taxon>
        <taxon>Fungi incertae sedis</taxon>
        <taxon>Zoopagomycota</taxon>
        <taxon>Entomophthoromycotina</taxon>
        <taxon>Entomophthoromycetes</taxon>
        <taxon>Entomophthorales</taxon>
        <taxon>Entomophthoraceae</taxon>
        <taxon>Entomophthora</taxon>
    </lineage>
</organism>
<name>A0ACC2TY13_9FUNG</name>
<feature type="non-terminal residue" evidence="1">
    <location>
        <position position="69"/>
    </location>
</feature>
<comment type="caution">
    <text evidence="1">The sequence shown here is derived from an EMBL/GenBank/DDBJ whole genome shotgun (WGS) entry which is preliminary data.</text>
</comment>
<reference evidence="1" key="1">
    <citation type="submission" date="2022-04" db="EMBL/GenBank/DDBJ databases">
        <title>Genome of the entomopathogenic fungus Entomophthora muscae.</title>
        <authorList>
            <person name="Elya C."/>
            <person name="Lovett B.R."/>
            <person name="Lee E."/>
            <person name="Macias A.M."/>
            <person name="Hajek A.E."/>
            <person name="De Bivort B.L."/>
            <person name="Kasson M.T."/>
            <person name="De Fine Licht H.H."/>
            <person name="Stajich J.E."/>
        </authorList>
    </citation>
    <scope>NUCLEOTIDE SEQUENCE</scope>
    <source>
        <strain evidence="1">Berkeley</strain>
    </source>
</reference>
<evidence type="ECO:0000313" key="1">
    <source>
        <dbReference type="EMBL" id="KAJ9079241.1"/>
    </source>
</evidence>
<evidence type="ECO:0000313" key="2">
    <source>
        <dbReference type="Proteomes" id="UP001165960"/>
    </source>
</evidence>
<gene>
    <name evidence="1" type="ORF">DSO57_1037489</name>
</gene>
<dbReference type="Proteomes" id="UP001165960">
    <property type="component" value="Unassembled WGS sequence"/>
</dbReference>
<sequence length="69" mass="7718">MENADEIESNYWEPEENLGNLTTILTHYKNSLGEGILPGENSISNAFPDYQNQMSSSLHKTESETATII</sequence>
<keyword evidence="2" id="KW-1185">Reference proteome</keyword>
<dbReference type="EMBL" id="QTSX02001825">
    <property type="protein sequence ID" value="KAJ9079241.1"/>
    <property type="molecule type" value="Genomic_DNA"/>
</dbReference>
<accession>A0ACC2TY13</accession>